<keyword evidence="5 6" id="KW-0378">Hydrolase</keyword>
<dbReference type="CDD" id="cd01086">
    <property type="entry name" value="MetAP1"/>
    <property type="match status" value="1"/>
</dbReference>
<dbReference type="PRINTS" id="PR00599">
    <property type="entry name" value="MAPEPTIDASE"/>
</dbReference>
<keyword evidence="2 6" id="KW-0031">Aminopeptidase</keyword>
<reference evidence="9 10" key="1">
    <citation type="submission" date="2019-05" db="EMBL/GenBank/DDBJ databases">
        <title>Nakamurella sp. N5BH11, whole genome shotgun sequence.</title>
        <authorList>
            <person name="Tuo L."/>
        </authorList>
    </citation>
    <scope>NUCLEOTIDE SEQUENCE [LARGE SCALE GENOMIC DNA]</scope>
    <source>
        <strain evidence="9 10">N5BH11</strain>
    </source>
</reference>
<dbReference type="SUPFAM" id="SSF55920">
    <property type="entry name" value="Creatinase/aminopeptidase"/>
    <property type="match status" value="1"/>
</dbReference>
<organism evidence="9 10">
    <name type="scientific">Nakamurella flava</name>
    <dbReference type="NCBI Taxonomy" id="2576308"/>
    <lineage>
        <taxon>Bacteria</taxon>
        <taxon>Bacillati</taxon>
        <taxon>Actinomycetota</taxon>
        <taxon>Actinomycetes</taxon>
        <taxon>Nakamurellales</taxon>
        <taxon>Nakamurellaceae</taxon>
        <taxon>Nakamurella</taxon>
    </lineage>
</organism>
<feature type="binding site" evidence="6">
    <location>
        <position position="88"/>
    </location>
    <ligand>
        <name>substrate</name>
    </ligand>
</feature>
<feature type="binding site" evidence="6">
    <location>
        <position position="254"/>
    </location>
    <ligand>
        <name>a divalent metal cation</name>
        <dbReference type="ChEBI" id="CHEBI:60240"/>
        <label>1</label>
    </ligand>
</feature>
<dbReference type="Pfam" id="PF00557">
    <property type="entry name" value="Peptidase_M24"/>
    <property type="match status" value="1"/>
</dbReference>
<dbReference type="InterPro" id="IPR001714">
    <property type="entry name" value="Pept_M24_MAP"/>
</dbReference>
<dbReference type="RefSeq" id="WP_137450340.1">
    <property type="nucleotide sequence ID" value="NZ_SZZH01000003.1"/>
</dbReference>
<dbReference type="GO" id="GO:0046872">
    <property type="term" value="F:metal ion binding"/>
    <property type="evidence" value="ECO:0007669"/>
    <property type="project" value="UniProtKB-UniRule"/>
</dbReference>
<gene>
    <name evidence="6 9" type="primary">map</name>
    <name evidence="9" type="ORF">FDO65_14240</name>
</gene>
<name>A0A4U6QEW8_9ACTN</name>
<dbReference type="InterPro" id="IPR000994">
    <property type="entry name" value="Pept_M24"/>
</dbReference>
<sequence length="288" mass="29377">MSDRDIELKTRGELQAMRASGVLLAQALDAARAATRPGVSTRDIDEVVATVIRDAGAVSSFLGYGAAKDGTGGFDGVICASVNDEVVHGIPGPRVLQQGDLISIDAGCILDGWHADSAISLHVGEPPEDEQGAAEVDLIQACETAMWAGIAAAHDGGRLGDVSAAIGGSVARSAKLDGRRYGSVSGYGGHGIGTQMHMAPFVPNEGKKGKGPRLVAGMALAIEPMVTLGKSATRVLDDDWTVVTKDGSRAAHTEHSMAITADGICVLTAADGGVAGLRPYGVTPISLD</sequence>
<feature type="binding site" evidence="6">
    <location>
        <position position="190"/>
    </location>
    <ligand>
        <name>a divalent metal cation</name>
        <dbReference type="ChEBI" id="CHEBI:60240"/>
        <label>2</label>
        <note>catalytic</note>
    </ligand>
</feature>
<dbReference type="PANTHER" id="PTHR43330:SF27">
    <property type="entry name" value="METHIONINE AMINOPEPTIDASE"/>
    <property type="match status" value="1"/>
</dbReference>
<dbReference type="EC" id="3.4.11.18" evidence="6 7"/>
<feature type="binding site" evidence="6">
    <location>
        <position position="116"/>
    </location>
    <ligand>
        <name>a divalent metal cation</name>
        <dbReference type="ChEBI" id="CHEBI:60240"/>
        <label>2</label>
        <note>catalytic</note>
    </ligand>
</feature>
<dbReference type="GO" id="GO:0070006">
    <property type="term" value="F:metalloaminopeptidase activity"/>
    <property type="evidence" value="ECO:0007669"/>
    <property type="project" value="UniProtKB-UniRule"/>
</dbReference>
<feature type="binding site" evidence="6">
    <location>
        <position position="105"/>
    </location>
    <ligand>
        <name>a divalent metal cation</name>
        <dbReference type="ChEBI" id="CHEBI:60240"/>
        <label>1</label>
    </ligand>
</feature>
<keyword evidence="4 6" id="KW-0479">Metal-binding</keyword>
<comment type="subunit">
    <text evidence="6">Monomer.</text>
</comment>
<dbReference type="OrthoDB" id="9802055at2"/>
<evidence type="ECO:0000256" key="3">
    <source>
        <dbReference type="ARBA" id="ARBA00022670"/>
    </source>
</evidence>
<keyword evidence="3 6" id="KW-0645">Protease</keyword>
<dbReference type="Proteomes" id="UP000306985">
    <property type="component" value="Unassembled WGS sequence"/>
</dbReference>
<evidence type="ECO:0000256" key="6">
    <source>
        <dbReference type="HAMAP-Rule" id="MF_01974"/>
    </source>
</evidence>
<feature type="binding site" evidence="6">
    <location>
        <position position="116"/>
    </location>
    <ligand>
        <name>a divalent metal cation</name>
        <dbReference type="ChEBI" id="CHEBI:60240"/>
        <label>1</label>
    </ligand>
</feature>
<dbReference type="PANTHER" id="PTHR43330">
    <property type="entry name" value="METHIONINE AMINOPEPTIDASE"/>
    <property type="match status" value="1"/>
</dbReference>
<evidence type="ECO:0000256" key="5">
    <source>
        <dbReference type="ARBA" id="ARBA00022801"/>
    </source>
</evidence>
<accession>A0A4U6QEW8</accession>
<comment type="catalytic activity">
    <reaction evidence="6 7">
        <text>Release of N-terminal amino acids, preferentially methionine, from peptides and arylamides.</text>
        <dbReference type="EC" id="3.4.11.18"/>
    </reaction>
</comment>
<dbReference type="GO" id="GO:0006508">
    <property type="term" value="P:proteolysis"/>
    <property type="evidence" value="ECO:0007669"/>
    <property type="project" value="UniProtKB-KW"/>
</dbReference>
<feature type="binding site" evidence="6">
    <location>
        <position position="223"/>
    </location>
    <ligand>
        <name>a divalent metal cation</name>
        <dbReference type="ChEBI" id="CHEBI:60240"/>
        <label>2</label>
        <note>catalytic</note>
    </ligand>
</feature>
<evidence type="ECO:0000256" key="2">
    <source>
        <dbReference type="ARBA" id="ARBA00022438"/>
    </source>
</evidence>
<dbReference type="NCBIfam" id="TIGR00500">
    <property type="entry name" value="met_pdase_I"/>
    <property type="match status" value="1"/>
</dbReference>
<keyword evidence="10" id="KW-1185">Reference proteome</keyword>
<comment type="caution">
    <text evidence="9">The sequence shown here is derived from an EMBL/GenBank/DDBJ whole genome shotgun (WGS) entry which is preliminary data.</text>
</comment>
<comment type="cofactor">
    <cofactor evidence="6">
        <name>Co(2+)</name>
        <dbReference type="ChEBI" id="CHEBI:48828"/>
    </cofactor>
    <cofactor evidence="6">
        <name>Zn(2+)</name>
        <dbReference type="ChEBI" id="CHEBI:29105"/>
    </cofactor>
    <cofactor evidence="6">
        <name>Mn(2+)</name>
        <dbReference type="ChEBI" id="CHEBI:29035"/>
    </cofactor>
    <cofactor evidence="6">
        <name>Fe(2+)</name>
        <dbReference type="ChEBI" id="CHEBI:29033"/>
    </cofactor>
    <text evidence="6">Binds 2 divalent metal cations per subunit. Has a high-affinity and a low affinity metal-binding site. The true nature of the physiological cofactor is under debate. The enzyme is active with cobalt, zinc, manganese or divalent iron ions. Most likely, methionine aminopeptidases function as mononuclear Fe(2+)-metalloproteases under physiological conditions, and the catalytically relevant metal-binding site has been assigned to the histidine-containing high-affinity site.</text>
</comment>
<protein>
    <recommendedName>
        <fullName evidence="6 7">Methionine aminopeptidase</fullName>
        <shortName evidence="6">MAP</shortName>
        <shortName evidence="6">MetAP</shortName>
        <ecNumber evidence="6 7">3.4.11.18</ecNumber>
    </recommendedName>
    <alternativeName>
        <fullName evidence="6">Peptidase M</fullName>
    </alternativeName>
</protein>
<dbReference type="InterPro" id="IPR036005">
    <property type="entry name" value="Creatinase/aminopeptidase-like"/>
</dbReference>
<evidence type="ECO:0000256" key="7">
    <source>
        <dbReference type="RuleBase" id="RU003653"/>
    </source>
</evidence>
<evidence type="ECO:0000313" key="10">
    <source>
        <dbReference type="Proteomes" id="UP000306985"/>
    </source>
</evidence>
<proteinExistence type="inferred from homology"/>
<dbReference type="HAMAP" id="MF_01974">
    <property type="entry name" value="MetAP_1"/>
    <property type="match status" value="1"/>
</dbReference>
<feature type="binding site" evidence="6">
    <location>
        <position position="197"/>
    </location>
    <ligand>
        <name>substrate</name>
    </ligand>
</feature>
<evidence type="ECO:0000259" key="8">
    <source>
        <dbReference type="Pfam" id="PF00557"/>
    </source>
</evidence>
<dbReference type="InterPro" id="IPR002467">
    <property type="entry name" value="Pept_M24A_MAP1"/>
</dbReference>
<comment type="similarity">
    <text evidence="6">Belongs to the peptidase M24A family. Methionine aminopeptidase type 1 subfamily.</text>
</comment>
<feature type="binding site" evidence="6">
    <location>
        <position position="254"/>
    </location>
    <ligand>
        <name>a divalent metal cation</name>
        <dbReference type="ChEBI" id="CHEBI:60240"/>
        <label>2</label>
        <note>catalytic</note>
    </ligand>
</feature>
<evidence type="ECO:0000256" key="4">
    <source>
        <dbReference type="ARBA" id="ARBA00022723"/>
    </source>
</evidence>
<evidence type="ECO:0000313" key="9">
    <source>
        <dbReference type="EMBL" id="TKV58680.1"/>
    </source>
</evidence>
<dbReference type="Gene3D" id="3.90.230.10">
    <property type="entry name" value="Creatinase/methionine aminopeptidase superfamily"/>
    <property type="match status" value="1"/>
</dbReference>
<dbReference type="GO" id="GO:0005829">
    <property type="term" value="C:cytosol"/>
    <property type="evidence" value="ECO:0007669"/>
    <property type="project" value="TreeGrafter"/>
</dbReference>
<feature type="domain" description="Peptidase M24" evidence="8">
    <location>
        <begin position="16"/>
        <end position="260"/>
    </location>
</feature>
<comment type="function">
    <text evidence="1 6">Removes the N-terminal methionine from nascent proteins. The N-terminal methionine is often cleaved when the second residue in the primary sequence is small and uncharged (Met-Ala-, Cys, Gly, Pro, Ser, Thr, or Val). Requires deformylation of the N(alpha)-formylated initiator methionine before it can be hydrolyzed.</text>
</comment>
<dbReference type="GO" id="GO:0004239">
    <property type="term" value="F:initiator methionyl aminopeptidase activity"/>
    <property type="evidence" value="ECO:0007669"/>
    <property type="project" value="UniProtKB-UniRule"/>
</dbReference>
<dbReference type="AlphaFoldDB" id="A0A4U6QEW8"/>
<dbReference type="EMBL" id="SZZH01000003">
    <property type="protein sequence ID" value="TKV58680.1"/>
    <property type="molecule type" value="Genomic_DNA"/>
</dbReference>
<evidence type="ECO:0000256" key="1">
    <source>
        <dbReference type="ARBA" id="ARBA00002521"/>
    </source>
</evidence>